<comment type="caution">
    <text evidence="1">The sequence shown here is derived from an EMBL/GenBank/DDBJ whole genome shotgun (WGS) entry which is preliminary data.</text>
</comment>
<dbReference type="EMBL" id="BJUJ01000067">
    <property type="protein sequence ID" value="GEK44947.1"/>
    <property type="molecule type" value="Genomic_DNA"/>
</dbReference>
<proteinExistence type="predicted"/>
<evidence type="ECO:0000313" key="1">
    <source>
        <dbReference type="EMBL" id="GEK44947.1"/>
    </source>
</evidence>
<dbReference type="AlphaFoldDB" id="A0AAV3WGR7"/>
<organism evidence="1 2">
    <name type="scientific">Acinetobacter johnsonii</name>
    <dbReference type="NCBI Taxonomy" id="40214"/>
    <lineage>
        <taxon>Bacteria</taxon>
        <taxon>Pseudomonadati</taxon>
        <taxon>Pseudomonadota</taxon>
        <taxon>Gammaproteobacteria</taxon>
        <taxon>Moraxellales</taxon>
        <taxon>Moraxellaceae</taxon>
        <taxon>Acinetobacter</taxon>
    </lineage>
</organism>
<dbReference type="RefSeq" id="WP_114836934.1">
    <property type="nucleotide sequence ID" value="NZ_BJUJ01000067.1"/>
</dbReference>
<dbReference type="InterPro" id="IPR036514">
    <property type="entry name" value="SGNH_hydro_sf"/>
</dbReference>
<reference evidence="1 2" key="1">
    <citation type="submission" date="2019-07" db="EMBL/GenBank/DDBJ databases">
        <title>Whole genome shotgun sequence of Acinetobacter johnsonii NBRC 102197.</title>
        <authorList>
            <person name="Hosoyama A."/>
            <person name="Uohara A."/>
            <person name="Ohji S."/>
            <person name="Ichikawa N."/>
        </authorList>
    </citation>
    <scope>NUCLEOTIDE SEQUENCE [LARGE SCALE GENOMIC DNA]</scope>
    <source>
        <strain evidence="1 2">NBRC 102197</strain>
    </source>
</reference>
<evidence type="ECO:0000313" key="2">
    <source>
        <dbReference type="Proteomes" id="UP000321274"/>
    </source>
</evidence>
<sequence>MADIISLQELADAKLDAQSLEQFINGGVDEEVLTRLSQQYPTIKKLLLEFQKYNGRAYKTYAEMDADKANLSSKTKVTVTNDATASNNGDWQWDGTTLTKSDYDPVMQARDYTDEKFTTRLTTTSSLNSLELGAYFISSSDLLTIISDGSYIDLGYPAGITALGGAKINVVKSGVEFNYQTIELTRQGLSFYRQGTGVANTFYPWISDVSAAITEANKNPKFNPNQREVGVVTTISTSDTSKTSIFQYGEGRWNIPRTTVITYSDAPIDSSLHLEVEEIKVTAGNYFKFTAYAANNKTYVAYKDQNSVVTDWTVVATENVIDSKVSAYDAALKVENPLVRTDTRRKALINQIPNSGGNTAIIQYAEGYHNIQRTKVLTFADRPEDSTLMLEVSLLNTANNGYYFFKADTATGNTYTRWAMNNAWQGDWKKIASTKEIADAIATIPNNAVKSDPDNCVIGLGSSSVAYMETKLRSAIREKGCEYIGGGFAATHAQTLAMFCGFGTYFMNFAADTVLQNDVEVDITWTNEGDFGTNTLNPVGSMTKWWVTLENGVRGQIVLQTSKFTPKNLSEPLTVSGAVRVMPNLARYKRSISIIQTAKNNLQYGYASQTENAKNSYDEIVRQIELVQPDARYIVLGHHVNHGVTEVVKAGVLEVNAYIKNKYKNRYVDIQNWVTSSKIWTDLNITPTQADLDAQSSGWIPPAVSSDGVHLDTAYSDYYVQYFIIPKLEAMGYI</sequence>
<evidence type="ECO:0008006" key="3">
    <source>
        <dbReference type="Google" id="ProtNLM"/>
    </source>
</evidence>
<accession>A0AAV3WGR7</accession>
<name>A0AAV3WGR7_ACIJO</name>
<dbReference type="Gene3D" id="3.40.50.1110">
    <property type="entry name" value="SGNH hydrolase"/>
    <property type="match status" value="1"/>
</dbReference>
<protein>
    <recommendedName>
        <fullName evidence="3">SGNH/GDSL hydrolase family protein</fullName>
    </recommendedName>
</protein>
<dbReference type="Proteomes" id="UP000321274">
    <property type="component" value="Unassembled WGS sequence"/>
</dbReference>
<dbReference type="GO" id="GO:0016788">
    <property type="term" value="F:hydrolase activity, acting on ester bonds"/>
    <property type="evidence" value="ECO:0007669"/>
    <property type="project" value="UniProtKB-ARBA"/>
</dbReference>
<gene>
    <name evidence="1" type="ORF">AJO04nite_22050</name>
</gene>